<accession>A0A9P9IAX5</accession>
<name>A0A9P9IAX5_9HYPO</name>
<evidence type="ECO:0000313" key="2">
    <source>
        <dbReference type="Proteomes" id="UP000717696"/>
    </source>
</evidence>
<comment type="caution">
    <text evidence="1">The sequence shown here is derived from an EMBL/GenBank/DDBJ whole genome shotgun (WGS) entry which is preliminary data.</text>
</comment>
<proteinExistence type="predicted"/>
<sequence>MFCGIDSRDEIPRICLSEDDRVTDDAGVSFDVDSIIAFPSCLAVAKQGIRWSPTRMTVSDLQSDLHLRSRPVTYFDATGRQHQVHRPVHQTPHYTFGRVVGFEDISLYFLFPDLYREEQKCSRLRDEDFRLWMDGILLPAIYQCYSSAHVQHYPSSYDHSRYNSTARGVERLAQRVHPVAREQQLVYYLPPEALADVWANILATVQEPGFQQFQDVTILLQAKNLKVLTKDITWEKMVSRFQEYWANAIDESHITADLYFDIGKETCPQPASKVMLSHQTAMAKVE</sequence>
<dbReference type="OrthoDB" id="5369347at2759"/>
<keyword evidence="2" id="KW-1185">Reference proteome</keyword>
<evidence type="ECO:0000313" key="1">
    <source>
        <dbReference type="EMBL" id="KAH7114181.1"/>
    </source>
</evidence>
<gene>
    <name evidence="1" type="ORF">B0J13DRAFT_533689</name>
</gene>
<dbReference type="Proteomes" id="UP000717696">
    <property type="component" value="Unassembled WGS sequence"/>
</dbReference>
<dbReference type="EMBL" id="JAGMUU010000043">
    <property type="protein sequence ID" value="KAH7114181.1"/>
    <property type="molecule type" value="Genomic_DNA"/>
</dbReference>
<protein>
    <submittedName>
        <fullName evidence="1">Uncharacterized protein</fullName>
    </submittedName>
</protein>
<organism evidence="1 2">
    <name type="scientific">Dactylonectria estremocensis</name>
    <dbReference type="NCBI Taxonomy" id="1079267"/>
    <lineage>
        <taxon>Eukaryota</taxon>
        <taxon>Fungi</taxon>
        <taxon>Dikarya</taxon>
        <taxon>Ascomycota</taxon>
        <taxon>Pezizomycotina</taxon>
        <taxon>Sordariomycetes</taxon>
        <taxon>Hypocreomycetidae</taxon>
        <taxon>Hypocreales</taxon>
        <taxon>Nectriaceae</taxon>
        <taxon>Dactylonectria</taxon>
    </lineage>
</organism>
<reference evidence="1" key="1">
    <citation type="journal article" date="2021" name="Nat. Commun.">
        <title>Genetic determinants of endophytism in the Arabidopsis root mycobiome.</title>
        <authorList>
            <person name="Mesny F."/>
            <person name="Miyauchi S."/>
            <person name="Thiergart T."/>
            <person name="Pickel B."/>
            <person name="Atanasova L."/>
            <person name="Karlsson M."/>
            <person name="Huettel B."/>
            <person name="Barry K.W."/>
            <person name="Haridas S."/>
            <person name="Chen C."/>
            <person name="Bauer D."/>
            <person name="Andreopoulos W."/>
            <person name="Pangilinan J."/>
            <person name="LaButti K."/>
            <person name="Riley R."/>
            <person name="Lipzen A."/>
            <person name="Clum A."/>
            <person name="Drula E."/>
            <person name="Henrissat B."/>
            <person name="Kohler A."/>
            <person name="Grigoriev I.V."/>
            <person name="Martin F.M."/>
            <person name="Hacquard S."/>
        </authorList>
    </citation>
    <scope>NUCLEOTIDE SEQUENCE</scope>
    <source>
        <strain evidence="1">MPI-CAGE-AT-0021</strain>
    </source>
</reference>
<dbReference type="AlphaFoldDB" id="A0A9P9IAX5"/>